<dbReference type="InterPro" id="IPR010298">
    <property type="entry name" value="YacP-like"/>
</dbReference>
<name>A0A2P8D032_9ACTN</name>
<dbReference type="Proteomes" id="UP000240542">
    <property type="component" value="Unassembled WGS sequence"/>
</dbReference>
<dbReference type="EMBL" id="PYGA01000022">
    <property type="protein sequence ID" value="PSK90564.1"/>
    <property type="molecule type" value="Genomic_DNA"/>
</dbReference>
<dbReference type="Pfam" id="PF05991">
    <property type="entry name" value="NYN_YacP"/>
    <property type="match status" value="1"/>
</dbReference>
<keyword evidence="3" id="KW-1185">Reference proteome</keyword>
<dbReference type="RefSeq" id="WP_106585847.1">
    <property type="nucleotide sequence ID" value="NZ_PYGA01000022.1"/>
</dbReference>
<comment type="caution">
    <text evidence="2">The sequence shown here is derived from an EMBL/GenBank/DDBJ whole genome shotgun (WGS) entry which is preliminary data.</text>
</comment>
<feature type="region of interest" description="Disordered" evidence="1">
    <location>
        <begin position="223"/>
        <end position="246"/>
    </location>
</feature>
<gene>
    <name evidence="2" type="ORF">CLV63_12298</name>
</gene>
<dbReference type="OrthoDB" id="5145920at2"/>
<protein>
    <submittedName>
        <fullName evidence="2">Putative RNA-binding protein with PIN domain</fullName>
    </submittedName>
</protein>
<dbReference type="PANTHER" id="PTHR34547">
    <property type="entry name" value="YACP-LIKE NYN DOMAIN PROTEIN"/>
    <property type="match status" value="1"/>
</dbReference>
<feature type="region of interest" description="Disordered" evidence="1">
    <location>
        <begin position="1"/>
        <end position="52"/>
    </location>
</feature>
<dbReference type="PANTHER" id="PTHR34547:SF1">
    <property type="entry name" value="YACP-LIKE NYN DOMAIN PROTEIN"/>
    <property type="match status" value="1"/>
</dbReference>
<evidence type="ECO:0000256" key="1">
    <source>
        <dbReference type="SAM" id="MobiDB-lite"/>
    </source>
</evidence>
<accession>A0A2P8D032</accession>
<evidence type="ECO:0000313" key="2">
    <source>
        <dbReference type="EMBL" id="PSK90564.1"/>
    </source>
</evidence>
<dbReference type="AlphaFoldDB" id="A0A2P8D032"/>
<reference evidence="2 3" key="1">
    <citation type="submission" date="2018-03" db="EMBL/GenBank/DDBJ databases">
        <title>Genomic Encyclopedia of Archaeal and Bacterial Type Strains, Phase II (KMG-II): from individual species to whole genera.</title>
        <authorList>
            <person name="Goeker M."/>
        </authorList>
    </citation>
    <scope>NUCLEOTIDE SEQUENCE [LARGE SCALE GENOMIC DNA]</scope>
    <source>
        <strain evidence="2 3">DSM 45312</strain>
    </source>
</reference>
<feature type="compositionally biased region" description="Basic and acidic residues" evidence="1">
    <location>
        <begin position="223"/>
        <end position="245"/>
    </location>
</feature>
<feature type="compositionally biased region" description="Acidic residues" evidence="1">
    <location>
        <begin position="32"/>
        <end position="46"/>
    </location>
</feature>
<evidence type="ECO:0000313" key="3">
    <source>
        <dbReference type="Proteomes" id="UP000240542"/>
    </source>
</evidence>
<organism evidence="2 3">
    <name type="scientific">Murinocardiopsis flavida</name>
    <dbReference type="NCBI Taxonomy" id="645275"/>
    <lineage>
        <taxon>Bacteria</taxon>
        <taxon>Bacillati</taxon>
        <taxon>Actinomycetota</taxon>
        <taxon>Actinomycetes</taxon>
        <taxon>Streptosporangiales</taxon>
        <taxon>Nocardiopsidaceae</taxon>
        <taxon>Murinocardiopsis</taxon>
    </lineage>
</organism>
<sequence>MTSSEDASTGPAGGPGPSGASSGSGAPPEPLDAPEPDTGDTGDEEGLDRPLPEDVRARVVEYGADILGGLPAAEVPAALRRVAKFEPRRRARLAGPQIAAQLETDAGFRGRVAERVARVWPELAEGLRRGMVPPAADPVAVAAAAYLLRPAGWALIVDRIHGDLEQQESAKEVGAVAAELAEARRRLDEVKSEHHRETVRLRSGLREQRSEIADLRRRLHAERQRAKDAVERAERASADAAERDTAAAGRLGAVEAENRRLRNRLAAAESQVENARRAARAGRSADDARLHVLLDVLMDASHGLRRELALPTSIESPADLVAEEHERRVRGTPSVGLAADDPAVVDQLLLLPRVHLLVDGYNVTKTGYGTLPLADQRTRLLTSLEGLASRTKAEITCVFDGADVDAPPALPSNRRVRLLFSDPGETADELIIRLVRAEPPGRPLGVVTSDREIVSAVRREGARPVPSLLFLRRLEGA</sequence>
<proteinExistence type="predicted"/>